<comment type="similarity">
    <text evidence="2 9">Belongs to the NAPRTase family.</text>
</comment>
<organism evidence="12 13">
    <name type="scientific">Aquisalimonas asiatica</name>
    <dbReference type="NCBI Taxonomy" id="406100"/>
    <lineage>
        <taxon>Bacteria</taxon>
        <taxon>Pseudomonadati</taxon>
        <taxon>Pseudomonadota</taxon>
        <taxon>Gammaproteobacteria</taxon>
        <taxon>Chromatiales</taxon>
        <taxon>Ectothiorhodospiraceae</taxon>
        <taxon>Aquisalimonas</taxon>
    </lineage>
</organism>
<comment type="pathway">
    <text evidence="1 9">Cofactor biosynthesis; NAD(+) biosynthesis; nicotinate D-ribonucleotide from nicotinate: step 1/1.</text>
</comment>
<evidence type="ECO:0000256" key="2">
    <source>
        <dbReference type="ARBA" id="ARBA00010897"/>
    </source>
</evidence>
<keyword evidence="5 9" id="KW-0436">Ligase</keyword>
<dbReference type="CDD" id="cd01570">
    <property type="entry name" value="NAPRTase_A"/>
    <property type="match status" value="1"/>
</dbReference>
<dbReference type="Pfam" id="PF04095">
    <property type="entry name" value="NAPRTase"/>
    <property type="match status" value="1"/>
</dbReference>
<gene>
    <name evidence="12" type="ORF">SAMN04488052_105128</name>
</gene>
<keyword evidence="12" id="KW-0328">Glycosyltransferase</keyword>
<dbReference type="InterPro" id="IPR006405">
    <property type="entry name" value="Nic_PRibTrfase_pncB"/>
</dbReference>
<dbReference type="UniPathway" id="UPA00253">
    <property type="reaction ID" value="UER00457"/>
</dbReference>
<comment type="PTM">
    <text evidence="9">Transiently phosphorylated on a His residue during the reaction cycle. Phosphorylation strongly increases the affinity for substrates and increases the rate of nicotinate D-ribonucleotide production. Dephosphorylation regenerates the low-affinity form of the enzyme, leading to product release.</text>
</comment>
<dbReference type="NCBIfam" id="TIGR01513">
    <property type="entry name" value="NAPRTase_put"/>
    <property type="match status" value="1"/>
</dbReference>
<dbReference type="PANTHER" id="PTHR11098:SF1">
    <property type="entry name" value="NICOTINATE PHOSPHORIBOSYLTRANSFERASE"/>
    <property type="match status" value="1"/>
</dbReference>
<name>A0A1H8U3F4_9GAMM</name>
<keyword evidence="7 9" id="KW-0808">Transferase</keyword>
<dbReference type="RefSeq" id="WP_245754035.1">
    <property type="nucleotide sequence ID" value="NZ_FOEG01000005.1"/>
</dbReference>
<dbReference type="Proteomes" id="UP000199657">
    <property type="component" value="Unassembled WGS sequence"/>
</dbReference>
<dbReference type="EC" id="6.3.4.21" evidence="3 9"/>
<feature type="domain" description="Nicotinate phosphoribosyltransferase N-terminal" evidence="11">
    <location>
        <begin position="13"/>
        <end position="135"/>
    </location>
</feature>
<proteinExistence type="inferred from homology"/>
<dbReference type="Pfam" id="PF17767">
    <property type="entry name" value="NAPRTase_N"/>
    <property type="match status" value="1"/>
</dbReference>
<dbReference type="SUPFAM" id="SSF51690">
    <property type="entry name" value="Nicotinate/Quinolinate PRTase C-terminal domain-like"/>
    <property type="match status" value="1"/>
</dbReference>
<dbReference type="InterPro" id="IPR013785">
    <property type="entry name" value="Aldolase_TIM"/>
</dbReference>
<protein>
    <recommendedName>
        <fullName evidence="3 9">Nicotinate phosphoribosyltransferase</fullName>
        <ecNumber evidence="3 9">6.3.4.21</ecNumber>
    </recommendedName>
</protein>
<dbReference type="EMBL" id="FOEG01000005">
    <property type="protein sequence ID" value="SEO97373.1"/>
    <property type="molecule type" value="Genomic_DNA"/>
</dbReference>
<dbReference type="AlphaFoldDB" id="A0A1H8U3F4"/>
<dbReference type="InterPro" id="IPR036068">
    <property type="entry name" value="Nicotinate_pribotase-like_C"/>
</dbReference>
<evidence type="ECO:0000313" key="12">
    <source>
        <dbReference type="EMBL" id="SEO97373.1"/>
    </source>
</evidence>
<sequence length="448" mass="49069">MTDLTLSDDELGLFTDLYELTMLQAYWAEGMHGSAVFSLFFRHPPVHRNFMLACGQEHAARLATGLRFPRAQLDRLETIGLFREPFLRWLEAFRFSGEILAMPEGTPVFPHEPILEVHAPVAEAQVLETLLMNLITTETVLASKAARITLAADGRPVMDFGMRRMHGTDAALRGVRAYSVGGIHATSNVLASLRYGLPASGTMAHSFIQAHHDELEAFRTYGQLYPGTTLLVDTYDSMAAVGKVIRLVREEGLQIGAIRLDSGNLAELAHQARAHLDAAGLEHVQIVASGGLDEWAIRDLLTGGAPIDRFGVGTEMGASVDAPSLDLAYKLTEYDGEPRLKNAPGKQLHPGPKQVWRFSDAGGRYSHDEITRRDEHRDGVPLLTPIVQAGTPLGEAPQVTAGRDRAWAAIARFPDAMRELEAPAAPYPVHFSDALERLRRETVAGLGY</sequence>
<dbReference type="NCBIfam" id="NF009131">
    <property type="entry name" value="PRK12484.1"/>
    <property type="match status" value="1"/>
</dbReference>
<evidence type="ECO:0000313" key="13">
    <source>
        <dbReference type="Proteomes" id="UP000199657"/>
    </source>
</evidence>
<evidence type="ECO:0000256" key="9">
    <source>
        <dbReference type="RuleBase" id="RU365100"/>
    </source>
</evidence>
<evidence type="ECO:0000256" key="6">
    <source>
        <dbReference type="ARBA" id="ARBA00022642"/>
    </source>
</evidence>
<keyword evidence="6 9" id="KW-0662">Pyridine nucleotide biosynthesis</keyword>
<evidence type="ECO:0000256" key="3">
    <source>
        <dbReference type="ARBA" id="ARBA00013236"/>
    </source>
</evidence>
<dbReference type="InterPro" id="IPR040727">
    <property type="entry name" value="NAPRTase_N"/>
</dbReference>
<evidence type="ECO:0000256" key="4">
    <source>
        <dbReference type="ARBA" id="ARBA00022553"/>
    </source>
</evidence>
<evidence type="ECO:0000259" key="10">
    <source>
        <dbReference type="Pfam" id="PF04095"/>
    </source>
</evidence>
<comment type="function">
    <text evidence="9">Catalyzes the first step in the biosynthesis of NAD from nicotinic acid, the ATP-dependent synthesis of beta-nicotinate D-ribonucleotide from nicotinate and 5-phospho-D-ribose 1-phosphate.</text>
</comment>
<dbReference type="STRING" id="406100.SAMN04488052_105128"/>
<accession>A0A1H8U3F4</accession>
<dbReference type="Gene3D" id="3.20.140.10">
    <property type="entry name" value="nicotinate phosphoribosyltransferase"/>
    <property type="match status" value="1"/>
</dbReference>
<evidence type="ECO:0000259" key="11">
    <source>
        <dbReference type="Pfam" id="PF17767"/>
    </source>
</evidence>
<dbReference type="InterPro" id="IPR007229">
    <property type="entry name" value="Nic_PRibTrfase-Fam"/>
</dbReference>
<dbReference type="Gene3D" id="3.20.20.70">
    <property type="entry name" value="Aldolase class I"/>
    <property type="match status" value="1"/>
</dbReference>
<evidence type="ECO:0000256" key="7">
    <source>
        <dbReference type="ARBA" id="ARBA00022679"/>
    </source>
</evidence>
<comment type="catalytic activity">
    <reaction evidence="8 9">
        <text>5-phospho-alpha-D-ribose 1-diphosphate + nicotinate + ATP + H2O = nicotinate beta-D-ribonucleotide + ADP + phosphate + diphosphate</text>
        <dbReference type="Rhea" id="RHEA:36163"/>
        <dbReference type="ChEBI" id="CHEBI:15377"/>
        <dbReference type="ChEBI" id="CHEBI:30616"/>
        <dbReference type="ChEBI" id="CHEBI:32544"/>
        <dbReference type="ChEBI" id="CHEBI:33019"/>
        <dbReference type="ChEBI" id="CHEBI:43474"/>
        <dbReference type="ChEBI" id="CHEBI:57502"/>
        <dbReference type="ChEBI" id="CHEBI:58017"/>
        <dbReference type="ChEBI" id="CHEBI:456216"/>
        <dbReference type="EC" id="6.3.4.21"/>
    </reaction>
</comment>
<reference evidence="12 13" key="1">
    <citation type="submission" date="2016-10" db="EMBL/GenBank/DDBJ databases">
        <authorList>
            <person name="de Groot N.N."/>
        </authorList>
    </citation>
    <scope>NUCLEOTIDE SEQUENCE [LARGE SCALE GENOMIC DNA]</scope>
    <source>
        <strain evidence="12 13">CGMCC 1.6291</strain>
    </source>
</reference>
<dbReference type="NCBIfam" id="NF006696">
    <property type="entry name" value="PRK09243.1-3"/>
    <property type="match status" value="1"/>
</dbReference>
<dbReference type="GO" id="GO:0034355">
    <property type="term" value="P:NAD+ biosynthetic process via the salvage pathway"/>
    <property type="evidence" value="ECO:0007669"/>
    <property type="project" value="TreeGrafter"/>
</dbReference>
<feature type="domain" description="Nicotinate/nicotinamide phosphoribosyltransferase" evidence="10">
    <location>
        <begin position="157"/>
        <end position="335"/>
    </location>
</feature>
<dbReference type="SUPFAM" id="SSF54675">
    <property type="entry name" value="Nicotinate/Quinolinate PRTase N-terminal domain-like"/>
    <property type="match status" value="1"/>
</dbReference>
<evidence type="ECO:0000256" key="1">
    <source>
        <dbReference type="ARBA" id="ARBA00004952"/>
    </source>
</evidence>
<keyword evidence="4" id="KW-0597">Phosphoprotein</keyword>
<evidence type="ECO:0000256" key="8">
    <source>
        <dbReference type="ARBA" id="ARBA00048668"/>
    </source>
</evidence>
<dbReference type="GO" id="GO:0016757">
    <property type="term" value="F:glycosyltransferase activity"/>
    <property type="evidence" value="ECO:0007669"/>
    <property type="project" value="UniProtKB-KW"/>
</dbReference>
<dbReference type="PIRSF" id="PIRSF000484">
    <property type="entry name" value="NAPRT"/>
    <property type="match status" value="1"/>
</dbReference>
<evidence type="ECO:0000256" key="5">
    <source>
        <dbReference type="ARBA" id="ARBA00022598"/>
    </source>
</evidence>
<dbReference type="PANTHER" id="PTHR11098">
    <property type="entry name" value="NICOTINATE PHOSPHORIBOSYLTRANSFERASE"/>
    <property type="match status" value="1"/>
</dbReference>
<dbReference type="GO" id="GO:0004516">
    <property type="term" value="F:nicotinate phosphoribosyltransferase activity"/>
    <property type="evidence" value="ECO:0007669"/>
    <property type="project" value="UniProtKB-UniRule"/>
</dbReference>
<keyword evidence="13" id="KW-1185">Reference proteome</keyword>
<dbReference type="InterPro" id="IPR041525">
    <property type="entry name" value="N/Namide_PRibTrfase"/>
</dbReference>
<dbReference type="GO" id="GO:0005829">
    <property type="term" value="C:cytosol"/>
    <property type="evidence" value="ECO:0007669"/>
    <property type="project" value="TreeGrafter"/>
</dbReference>